<dbReference type="InterPro" id="IPR050007">
    <property type="entry name" value="OtnK"/>
</dbReference>
<comment type="catalytic activity">
    <reaction evidence="8">
        <text>3-dehydro-D-erythronate + ATP = 3-dehydro-4-O-phospho-D-erythronate + ADP + H(+)</text>
        <dbReference type="Rhea" id="RHEA:52556"/>
        <dbReference type="ChEBI" id="CHEBI:15378"/>
        <dbReference type="ChEBI" id="CHEBI:30616"/>
        <dbReference type="ChEBI" id="CHEBI:57958"/>
        <dbReference type="ChEBI" id="CHEBI:136593"/>
        <dbReference type="ChEBI" id="CHEBI:456216"/>
        <dbReference type="EC" id="2.7.1.217"/>
    </reaction>
</comment>
<evidence type="ECO:0000256" key="12">
    <source>
        <dbReference type="ARBA" id="ARBA00041377"/>
    </source>
</evidence>
<keyword evidence="2" id="KW-0808">Transferase</keyword>
<evidence type="ECO:0000256" key="1">
    <source>
        <dbReference type="ARBA" id="ARBA00005715"/>
    </source>
</evidence>
<comment type="similarity">
    <text evidence="1">Belongs to the four-carbon acid sugar kinase family.</text>
</comment>
<organism evidence="15">
    <name type="scientific">uncultured delta proteobacterium</name>
    <dbReference type="NCBI Taxonomy" id="34034"/>
    <lineage>
        <taxon>Bacteria</taxon>
        <taxon>Deltaproteobacteria</taxon>
        <taxon>environmental samples</taxon>
    </lineage>
</organism>
<dbReference type="GO" id="GO:0005524">
    <property type="term" value="F:ATP binding"/>
    <property type="evidence" value="ECO:0007669"/>
    <property type="project" value="UniProtKB-KW"/>
</dbReference>
<evidence type="ECO:0000256" key="11">
    <source>
        <dbReference type="ARBA" id="ARBA00039461"/>
    </source>
</evidence>
<evidence type="ECO:0000259" key="13">
    <source>
        <dbReference type="Pfam" id="PF07005"/>
    </source>
</evidence>
<evidence type="ECO:0000256" key="8">
    <source>
        <dbReference type="ARBA" id="ARBA00036346"/>
    </source>
</evidence>
<evidence type="ECO:0000256" key="2">
    <source>
        <dbReference type="ARBA" id="ARBA00022679"/>
    </source>
</evidence>
<keyword evidence="5" id="KW-0067">ATP-binding</keyword>
<dbReference type="EC" id="2.7.1.217" evidence="10"/>
<keyword evidence="3" id="KW-0547">Nucleotide-binding</keyword>
<dbReference type="Gene3D" id="3.40.980.20">
    <property type="entry name" value="Four-carbon acid sugar kinase, nucleotide binding domain"/>
    <property type="match status" value="1"/>
</dbReference>
<dbReference type="AlphaFoldDB" id="A0A212KF92"/>
<evidence type="ECO:0000256" key="4">
    <source>
        <dbReference type="ARBA" id="ARBA00022777"/>
    </source>
</evidence>
<feature type="domain" description="Four-carbon acid sugar kinase N-terminal" evidence="13">
    <location>
        <begin position="3"/>
        <end position="228"/>
    </location>
</feature>
<evidence type="ECO:0000259" key="14">
    <source>
        <dbReference type="Pfam" id="PF17042"/>
    </source>
</evidence>
<accession>A0A212KF92</accession>
<gene>
    <name evidence="15" type="primary">ygbK</name>
    <name evidence="15" type="ORF">KL86DPRO_60149</name>
</gene>
<evidence type="ECO:0000313" key="15">
    <source>
        <dbReference type="EMBL" id="SBW10400.1"/>
    </source>
</evidence>
<dbReference type="Gene3D" id="3.40.50.10840">
    <property type="entry name" value="Putative sugar-binding, N-terminal domain"/>
    <property type="match status" value="1"/>
</dbReference>
<protein>
    <recommendedName>
        <fullName evidence="11">3-oxo-tetronate kinase</fullName>
        <ecNumber evidence="10">2.7.1.217</ecNumber>
    </recommendedName>
    <alternativeName>
        <fullName evidence="12">3-dehydrotetronate 4-kinase</fullName>
    </alternativeName>
</protein>
<dbReference type="NCBIfam" id="NF043035">
    <property type="entry name" value="OxoTetrKin"/>
    <property type="match status" value="1"/>
</dbReference>
<comment type="function">
    <text evidence="9">Catalyzes the ATP-dependent phosphorylation of 3-oxo-tetronate to 3-oxo-tetronate 4-phosphate.</text>
</comment>
<dbReference type="SUPFAM" id="SSF142764">
    <property type="entry name" value="YgbK-like"/>
    <property type="match status" value="1"/>
</dbReference>
<dbReference type="Pfam" id="PF07005">
    <property type="entry name" value="SBD_N"/>
    <property type="match status" value="1"/>
</dbReference>
<dbReference type="InterPro" id="IPR037051">
    <property type="entry name" value="4-carb_acid_sugar_kinase_N_sf"/>
</dbReference>
<evidence type="ECO:0000256" key="9">
    <source>
        <dbReference type="ARBA" id="ARBA00037335"/>
    </source>
</evidence>
<dbReference type="InterPro" id="IPR031475">
    <property type="entry name" value="NBD_C"/>
</dbReference>
<dbReference type="InterPro" id="IPR010737">
    <property type="entry name" value="4-carb_acid_sugar_kinase_N"/>
</dbReference>
<sequence>MFLGVIADDFTGATDIAGFLVNNGLPTVQLNGVADVPLPESVQAVVISLKSRSCPAAEAVALSLDALRHCKRLGCSRFFFKYCSTFDSTEKGNIGPVTDAFLKELGQDCTVVCPALPVNGRTVYNGYLFVNGVPLDESGMRNHPLNPMRDANLMRLMDAQSAGKSGNVPVSVIAKGAGAVTECLASLKQQGVSYAVLDALADGDLDTLAEALADMPLVTGGSGLGGALARRYARSARSVGRAECATDLGLPTGGKTVLLSGSCSEMTNRQVAAYKEKGPFYPVAVERCMRDAEGYAREMADAIIAAPAANLPPLVSATVPPAELSAIQSRFGLASSHALETFFARLAVFLREAGYDHFIAAGGETSSVISQALMVKGFYIGPQIAPGVPWVRAIGEPLSLALKSGNFGDERFFFAALDLVPSR</sequence>
<evidence type="ECO:0000256" key="3">
    <source>
        <dbReference type="ARBA" id="ARBA00022741"/>
    </source>
</evidence>
<evidence type="ECO:0000256" key="5">
    <source>
        <dbReference type="ARBA" id="ARBA00022840"/>
    </source>
</evidence>
<keyword evidence="4" id="KW-0418">Kinase</keyword>
<comment type="catalytic activity">
    <reaction evidence="7">
        <text>3-dehydro-L-erythronate + ATP = 3-dehydro-4-O-phospho-L-erythronate + ADP + H(+)</text>
        <dbReference type="Rhea" id="RHEA:52552"/>
        <dbReference type="ChEBI" id="CHEBI:15378"/>
        <dbReference type="ChEBI" id="CHEBI:30616"/>
        <dbReference type="ChEBI" id="CHEBI:136592"/>
        <dbReference type="ChEBI" id="CHEBI:136670"/>
        <dbReference type="ChEBI" id="CHEBI:456216"/>
        <dbReference type="EC" id="2.7.1.217"/>
    </reaction>
</comment>
<evidence type="ECO:0000256" key="6">
    <source>
        <dbReference type="ARBA" id="ARBA00023277"/>
    </source>
</evidence>
<proteinExistence type="inferred from homology"/>
<dbReference type="Pfam" id="PF17042">
    <property type="entry name" value="NBD_C"/>
    <property type="match status" value="1"/>
</dbReference>
<dbReference type="GO" id="GO:0016301">
    <property type="term" value="F:kinase activity"/>
    <property type="evidence" value="ECO:0007669"/>
    <property type="project" value="UniProtKB-KW"/>
</dbReference>
<keyword evidence="6" id="KW-0119">Carbohydrate metabolism</keyword>
<name>A0A212KF92_9DELT</name>
<reference evidence="15" key="1">
    <citation type="submission" date="2016-04" db="EMBL/GenBank/DDBJ databases">
        <authorList>
            <person name="Evans L.H."/>
            <person name="Alamgir A."/>
            <person name="Owens N."/>
            <person name="Weber N.D."/>
            <person name="Virtaneva K."/>
            <person name="Barbian K."/>
            <person name="Babar A."/>
            <person name="Rosenke K."/>
        </authorList>
    </citation>
    <scope>NUCLEOTIDE SEQUENCE</scope>
    <source>
        <strain evidence="15">86</strain>
    </source>
</reference>
<dbReference type="InterPro" id="IPR042213">
    <property type="entry name" value="NBD_C_sf"/>
</dbReference>
<feature type="domain" description="Four-carbon acid sugar kinase nucleotide binding" evidence="14">
    <location>
        <begin position="258"/>
        <end position="413"/>
    </location>
</feature>
<dbReference type="EMBL" id="FLUQ01000006">
    <property type="protein sequence ID" value="SBW10400.1"/>
    <property type="molecule type" value="Genomic_DNA"/>
</dbReference>
<evidence type="ECO:0000256" key="10">
    <source>
        <dbReference type="ARBA" id="ARBA00039095"/>
    </source>
</evidence>
<evidence type="ECO:0000256" key="7">
    <source>
        <dbReference type="ARBA" id="ARBA00035898"/>
    </source>
</evidence>